<sequence length="250" mass="26913">MVAALADAGYVMIAFDASYRGEPRWTKDPAQRVRDFSFVVDHLVTLPFVDADHIGVLGVCGGGGYSISASLTGRRIKAVASITGVNFGHLLHEAFSAYDPITTLELIAAQRTAEARGAVANVENLLPPTVDDAQGLDIDVAEATEYYKTDRGQAPNGCTQSLVSRRAGGFGWDAFTHAEVLQTQPLLMVIGDKPGAFGAYRDGMEIYRRSPSTNKQLVVAEGYSHYDLYDLPAATTIALDAAIPFFNEHL</sequence>
<accession>A0A7I9V747</accession>
<name>A0A7I9V747_9ACTN</name>
<evidence type="ECO:0000313" key="2">
    <source>
        <dbReference type="EMBL" id="GEE00890.1"/>
    </source>
</evidence>
<protein>
    <submittedName>
        <fullName evidence="2">Alpha/beta hydrolase</fullName>
    </submittedName>
</protein>
<proteinExistence type="predicted"/>
<keyword evidence="2" id="KW-0378">Hydrolase</keyword>
<dbReference type="Pfam" id="PF08840">
    <property type="entry name" value="BAAT_C"/>
    <property type="match status" value="1"/>
</dbReference>
<dbReference type="SUPFAM" id="SSF53474">
    <property type="entry name" value="alpha/beta-Hydrolases"/>
    <property type="match status" value="1"/>
</dbReference>
<organism evidence="2 3">
    <name type="scientific">Gordonia spumicola</name>
    <dbReference type="NCBI Taxonomy" id="589161"/>
    <lineage>
        <taxon>Bacteria</taxon>
        <taxon>Bacillati</taxon>
        <taxon>Actinomycetota</taxon>
        <taxon>Actinomycetes</taxon>
        <taxon>Mycobacteriales</taxon>
        <taxon>Gordoniaceae</taxon>
        <taxon>Gordonia</taxon>
    </lineage>
</organism>
<dbReference type="AlphaFoldDB" id="A0A7I9V747"/>
<evidence type="ECO:0000313" key="3">
    <source>
        <dbReference type="Proteomes" id="UP000444960"/>
    </source>
</evidence>
<dbReference type="InterPro" id="IPR051411">
    <property type="entry name" value="Polyketide_trans_af380"/>
</dbReference>
<reference evidence="3" key="1">
    <citation type="submission" date="2019-06" db="EMBL/GenBank/DDBJ databases">
        <title>Gordonia isolated from sludge of a wastewater treatment plant.</title>
        <authorList>
            <person name="Tamura T."/>
            <person name="Aoyama K."/>
            <person name="Kang Y."/>
            <person name="Saito S."/>
            <person name="Akiyama N."/>
            <person name="Yazawa K."/>
            <person name="Gonoi T."/>
            <person name="Mikami Y."/>
        </authorList>
    </citation>
    <scope>NUCLEOTIDE SEQUENCE [LARGE SCALE GENOMIC DNA]</scope>
    <source>
        <strain evidence="3">NBRC 107696</strain>
    </source>
</reference>
<dbReference type="PANTHER" id="PTHR47751">
    <property type="entry name" value="SUPERFAMILY HYDROLASE, PUTATIVE (AFU_ORTHOLOGUE AFUA_2G16580)-RELATED"/>
    <property type="match status" value="1"/>
</dbReference>
<dbReference type="InterPro" id="IPR014940">
    <property type="entry name" value="BAAT_C"/>
</dbReference>
<feature type="domain" description="BAAT/Acyl-CoA thioester hydrolase C-terminal" evidence="1">
    <location>
        <begin position="39"/>
        <end position="143"/>
    </location>
</feature>
<dbReference type="PANTHER" id="PTHR47751:SF1">
    <property type="entry name" value="SUPERFAMILY HYDROLASE, PUTATIVE (AFU_ORTHOLOGUE AFUA_2G16580)-RELATED"/>
    <property type="match status" value="1"/>
</dbReference>
<evidence type="ECO:0000259" key="1">
    <source>
        <dbReference type="Pfam" id="PF08840"/>
    </source>
</evidence>
<dbReference type="Proteomes" id="UP000444960">
    <property type="component" value="Unassembled WGS sequence"/>
</dbReference>
<dbReference type="Gene3D" id="1.10.10.800">
    <property type="match status" value="1"/>
</dbReference>
<dbReference type="RefSeq" id="WP_228461248.1">
    <property type="nucleotide sequence ID" value="NZ_BJOV01000003.1"/>
</dbReference>
<dbReference type="EMBL" id="BJOV01000003">
    <property type="protein sequence ID" value="GEE00890.1"/>
    <property type="molecule type" value="Genomic_DNA"/>
</dbReference>
<dbReference type="GO" id="GO:0016787">
    <property type="term" value="F:hydrolase activity"/>
    <property type="evidence" value="ECO:0007669"/>
    <property type="project" value="UniProtKB-KW"/>
</dbReference>
<comment type="caution">
    <text evidence="2">The sequence shown here is derived from an EMBL/GenBank/DDBJ whole genome shotgun (WGS) entry which is preliminary data.</text>
</comment>
<dbReference type="Gene3D" id="3.40.50.1820">
    <property type="entry name" value="alpha/beta hydrolase"/>
    <property type="match status" value="1"/>
</dbReference>
<keyword evidence="3" id="KW-1185">Reference proteome</keyword>
<gene>
    <name evidence="2" type="ORF">nbrc107696_13360</name>
</gene>
<dbReference type="InterPro" id="IPR029058">
    <property type="entry name" value="AB_hydrolase_fold"/>
</dbReference>